<dbReference type="InterPro" id="IPR000214">
    <property type="entry name" value="Znf_DNA_glyclase/AP_lyase"/>
</dbReference>
<dbReference type="InterPro" id="IPR035937">
    <property type="entry name" value="FPG_N"/>
</dbReference>
<keyword evidence="7 15" id="KW-0378">Hydrolase</keyword>
<evidence type="ECO:0000256" key="6">
    <source>
        <dbReference type="ARBA" id="ARBA00022771"/>
    </source>
</evidence>
<evidence type="ECO:0000256" key="11">
    <source>
        <dbReference type="ARBA" id="ARBA00023239"/>
    </source>
</evidence>
<sequence length="289" mass="32017">MPELPEVETIRRQLAPLVVGRRITSAEILDPRWCVPQSVEEVEAALVERRFRALDRRGKHLLWRLEDAGGPAGTVVVHLRMTGVLLVHALDDPEQPPYERVALTLDDGRVVRFCDPRRFGTGRWFARDADADAWIDARLGPEPLEDGFDGRVLHAGLRGRRAAIKGLLLDQRIVAGVGNIYADEALFHARVHPLRAGGALTARQCDALADGIRRALRDGIAAGGATIDDFRHVDGVTGWFQHEFQVHRRAGLPCPSCGTPVVKRVVAQRATYSCDVCQPRPRGVARRRP</sequence>
<dbReference type="InterPro" id="IPR020629">
    <property type="entry name" value="FPG_Glyclase"/>
</dbReference>
<dbReference type="SUPFAM" id="SSF81624">
    <property type="entry name" value="N-terminal domain of MutM-like DNA repair proteins"/>
    <property type="match status" value="1"/>
</dbReference>
<evidence type="ECO:0000256" key="8">
    <source>
        <dbReference type="ARBA" id="ARBA00022833"/>
    </source>
</evidence>
<dbReference type="RefSeq" id="WP_319952139.1">
    <property type="nucleotide sequence ID" value="NZ_JAXAVX010000001.1"/>
</dbReference>
<comment type="catalytic activity">
    <reaction evidence="14 15">
        <text>2'-deoxyribonucleotide-(2'-deoxyribose 5'-phosphate)-2'-deoxyribonucleotide-DNA = a 3'-end 2'-deoxyribonucleotide-(2,3-dehydro-2,3-deoxyribose 5'-phosphate)-DNA + a 5'-end 5'-phospho-2'-deoxyribonucleoside-DNA + H(+)</text>
        <dbReference type="Rhea" id="RHEA:66592"/>
        <dbReference type="Rhea" id="RHEA-COMP:13180"/>
        <dbReference type="Rhea" id="RHEA-COMP:16897"/>
        <dbReference type="Rhea" id="RHEA-COMP:17067"/>
        <dbReference type="ChEBI" id="CHEBI:15378"/>
        <dbReference type="ChEBI" id="CHEBI:136412"/>
        <dbReference type="ChEBI" id="CHEBI:157695"/>
        <dbReference type="ChEBI" id="CHEBI:167181"/>
        <dbReference type="EC" id="4.2.99.18"/>
    </reaction>
</comment>
<dbReference type="Proteomes" id="UP001277761">
    <property type="component" value="Unassembled WGS sequence"/>
</dbReference>
<dbReference type="InterPro" id="IPR010663">
    <property type="entry name" value="Znf_FPG/IleRS"/>
</dbReference>
<dbReference type="InterPro" id="IPR012319">
    <property type="entry name" value="FPG_cat"/>
</dbReference>
<dbReference type="EC" id="3.2.2.23" evidence="15"/>
<dbReference type="SMART" id="SM01232">
    <property type="entry name" value="H2TH"/>
    <property type="match status" value="1"/>
</dbReference>
<evidence type="ECO:0000256" key="7">
    <source>
        <dbReference type="ARBA" id="ARBA00022801"/>
    </source>
</evidence>
<dbReference type="PANTHER" id="PTHR22993">
    <property type="entry name" value="FORMAMIDOPYRIMIDINE-DNA GLYCOSYLASE"/>
    <property type="match status" value="1"/>
</dbReference>
<dbReference type="NCBIfam" id="NF002211">
    <property type="entry name" value="PRK01103.1"/>
    <property type="match status" value="1"/>
</dbReference>
<organism evidence="18 19">
    <name type="scientific">Patulibacter brassicae</name>
    <dbReference type="NCBI Taxonomy" id="1705717"/>
    <lineage>
        <taxon>Bacteria</taxon>
        <taxon>Bacillati</taxon>
        <taxon>Actinomycetota</taxon>
        <taxon>Thermoleophilia</taxon>
        <taxon>Solirubrobacterales</taxon>
        <taxon>Patulibacteraceae</taxon>
        <taxon>Patulibacter</taxon>
    </lineage>
</organism>
<dbReference type="EMBL" id="JAXAVX010000001">
    <property type="protein sequence ID" value="MDX8149986.1"/>
    <property type="molecule type" value="Genomic_DNA"/>
</dbReference>
<keyword evidence="13 15" id="KW-0326">Glycosidase</keyword>
<dbReference type="HAMAP" id="MF_00103">
    <property type="entry name" value="Fapy_DNA_glycosyl"/>
    <property type="match status" value="1"/>
</dbReference>
<keyword evidence="6 15" id="KW-0863">Zinc-finger</keyword>
<dbReference type="PROSITE" id="PS51068">
    <property type="entry name" value="FPG_CAT"/>
    <property type="match status" value="1"/>
</dbReference>
<proteinExistence type="inferred from homology"/>
<dbReference type="InterPro" id="IPR015886">
    <property type="entry name" value="H2TH_FPG"/>
</dbReference>
<keyword evidence="5 15" id="KW-0227">DNA damage</keyword>
<evidence type="ECO:0000256" key="14">
    <source>
        <dbReference type="ARBA" id="ARBA00044632"/>
    </source>
</evidence>
<evidence type="ECO:0000313" key="18">
    <source>
        <dbReference type="EMBL" id="MDX8149986.1"/>
    </source>
</evidence>
<feature type="active site" description="Proton donor" evidence="15">
    <location>
        <position position="3"/>
    </location>
</feature>
<dbReference type="NCBIfam" id="TIGR00577">
    <property type="entry name" value="fpg"/>
    <property type="match status" value="1"/>
</dbReference>
<comment type="catalytic activity">
    <reaction evidence="1 15">
        <text>Hydrolysis of DNA containing ring-opened 7-methylguanine residues, releasing 2,6-diamino-4-hydroxy-5-(N-methyl)formamidopyrimidine.</text>
        <dbReference type="EC" id="3.2.2.23"/>
    </reaction>
</comment>
<feature type="active site" description="Schiff-base intermediate with DNA" evidence="15">
    <location>
        <position position="2"/>
    </location>
</feature>
<comment type="similarity">
    <text evidence="2 15">Belongs to the FPG family.</text>
</comment>
<keyword evidence="11 15" id="KW-0456">Lyase</keyword>
<dbReference type="SMART" id="SM00898">
    <property type="entry name" value="Fapy_DNA_glyco"/>
    <property type="match status" value="1"/>
</dbReference>
<comment type="cofactor">
    <cofactor evidence="15">
        <name>Zn(2+)</name>
        <dbReference type="ChEBI" id="CHEBI:29105"/>
    </cofactor>
    <text evidence="15">Binds 1 zinc ion per subunit.</text>
</comment>
<keyword evidence="19" id="KW-1185">Reference proteome</keyword>
<evidence type="ECO:0000259" key="16">
    <source>
        <dbReference type="PROSITE" id="PS51066"/>
    </source>
</evidence>
<evidence type="ECO:0000256" key="5">
    <source>
        <dbReference type="ARBA" id="ARBA00022763"/>
    </source>
</evidence>
<reference evidence="18 19" key="1">
    <citation type="submission" date="2023-11" db="EMBL/GenBank/DDBJ databases">
        <authorList>
            <person name="Xu M."/>
            <person name="Jiang T."/>
        </authorList>
    </citation>
    <scope>NUCLEOTIDE SEQUENCE [LARGE SCALE GENOMIC DNA]</scope>
    <source>
        <strain evidence="18 19">SD</strain>
    </source>
</reference>
<dbReference type="PROSITE" id="PS51066">
    <property type="entry name" value="ZF_FPG_2"/>
    <property type="match status" value="1"/>
</dbReference>
<feature type="domain" description="Formamidopyrimidine-DNA glycosylase catalytic" evidence="17">
    <location>
        <begin position="2"/>
        <end position="120"/>
    </location>
</feature>
<dbReference type="PANTHER" id="PTHR22993:SF9">
    <property type="entry name" value="FORMAMIDOPYRIMIDINE-DNA GLYCOSYLASE"/>
    <property type="match status" value="1"/>
</dbReference>
<evidence type="ECO:0000256" key="15">
    <source>
        <dbReference type="HAMAP-Rule" id="MF_00103"/>
    </source>
</evidence>
<dbReference type="SUPFAM" id="SSF57716">
    <property type="entry name" value="Glucocorticoid receptor-like (DNA-binding domain)"/>
    <property type="match status" value="1"/>
</dbReference>
<accession>A0ABU4VGC2</accession>
<comment type="caution">
    <text evidence="15">Lacks conserved residue(s) required for the propagation of feature annotation.</text>
</comment>
<dbReference type="GO" id="GO:0140078">
    <property type="term" value="F:class I DNA-(apurinic or apyrimidinic site) endonuclease activity"/>
    <property type="evidence" value="ECO:0007669"/>
    <property type="project" value="UniProtKB-EC"/>
</dbReference>
<dbReference type="GO" id="GO:0008534">
    <property type="term" value="F:oxidized purine nucleobase lesion DNA N-glycosylase activity"/>
    <property type="evidence" value="ECO:0007669"/>
    <property type="project" value="UniProtKB-EC"/>
</dbReference>
<feature type="active site" description="Proton donor; for beta-elimination activity" evidence="15">
    <location>
        <position position="59"/>
    </location>
</feature>
<dbReference type="Gene3D" id="1.10.8.50">
    <property type="match status" value="1"/>
</dbReference>
<dbReference type="SUPFAM" id="SSF46946">
    <property type="entry name" value="S13-like H2TH domain"/>
    <property type="match status" value="1"/>
</dbReference>
<dbReference type="Gene3D" id="3.20.190.10">
    <property type="entry name" value="MutM-like, N-terminal"/>
    <property type="match status" value="1"/>
</dbReference>
<dbReference type="Pfam" id="PF06831">
    <property type="entry name" value="H2TH"/>
    <property type="match status" value="1"/>
</dbReference>
<evidence type="ECO:0000256" key="1">
    <source>
        <dbReference type="ARBA" id="ARBA00001668"/>
    </source>
</evidence>
<keyword evidence="8 15" id="KW-0862">Zinc</keyword>
<feature type="active site" description="Proton donor; for delta-elimination activity" evidence="15">
    <location>
        <position position="269"/>
    </location>
</feature>
<name>A0ABU4VGC2_9ACTN</name>
<evidence type="ECO:0000256" key="9">
    <source>
        <dbReference type="ARBA" id="ARBA00023125"/>
    </source>
</evidence>
<dbReference type="Pfam" id="PF06827">
    <property type="entry name" value="zf-FPG_IleRS"/>
    <property type="match status" value="1"/>
</dbReference>
<keyword evidence="4 15" id="KW-0479">Metal-binding</keyword>
<evidence type="ECO:0000313" key="19">
    <source>
        <dbReference type="Proteomes" id="UP001277761"/>
    </source>
</evidence>
<evidence type="ECO:0000256" key="4">
    <source>
        <dbReference type="ARBA" id="ARBA00022723"/>
    </source>
</evidence>
<feature type="domain" description="FPG-type" evidence="16">
    <location>
        <begin position="245"/>
        <end position="279"/>
    </location>
</feature>
<keyword evidence="12 15" id="KW-0511">Multifunctional enzyme</keyword>
<evidence type="ECO:0000256" key="3">
    <source>
        <dbReference type="ARBA" id="ARBA00011245"/>
    </source>
</evidence>
<comment type="caution">
    <text evidence="18">The sequence shown here is derived from an EMBL/GenBank/DDBJ whole genome shotgun (WGS) entry which is preliminary data.</text>
</comment>
<feature type="binding site" evidence="15">
    <location>
        <position position="160"/>
    </location>
    <ligand>
        <name>DNA</name>
        <dbReference type="ChEBI" id="CHEBI:16991"/>
    </ligand>
</feature>
<comment type="subunit">
    <text evidence="3 15">Monomer.</text>
</comment>
<feature type="binding site" evidence="15">
    <location>
        <position position="117"/>
    </location>
    <ligand>
        <name>DNA</name>
        <dbReference type="ChEBI" id="CHEBI:16991"/>
    </ligand>
</feature>
<comment type="function">
    <text evidence="15">Involved in base excision repair of DNA damaged by oxidation or by mutagenic agents. Acts as DNA glycosylase that recognizes and removes damaged bases. Has a preference for oxidized purines, such as 7,8-dihydro-8-oxoguanine (8-oxoG). Has AP (apurinic/apyrimidinic) lyase activity and introduces nicks in the DNA strand. Cleaves the DNA backbone by beta-delta elimination to generate a single-strand break at the site of the removed base with both 3'- and 5'-phosphates.</text>
</comment>
<dbReference type="EC" id="4.2.99.18" evidence="15"/>
<evidence type="ECO:0000259" key="17">
    <source>
        <dbReference type="PROSITE" id="PS51068"/>
    </source>
</evidence>
<evidence type="ECO:0000256" key="13">
    <source>
        <dbReference type="ARBA" id="ARBA00023295"/>
    </source>
</evidence>
<protein>
    <recommendedName>
        <fullName evidence="15">Formamidopyrimidine-DNA glycosylase</fullName>
        <shortName evidence="15">Fapy-DNA glycosylase</shortName>
        <ecNumber evidence="15">3.2.2.23</ecNumber>
    </recommendedName>
    <alternativeName>
        <fullName evidence="15">DNA-(apurinic or apyrimidinic site) lyase MutM</fullName>
        <shortName evidence="15">AP lyase MutM</shortName>
        <ecNumber evidence="15">4.2.99.18</ecNumber>
    </alternativeName>
</protein>
<dbReference type="InterPro" id="IPR010979">
    <property type="entry name" value="Ribosomal_uS13-like_H2TH"/>
</dbReference>
<evidence type="ECO:0000256" key="10">
    <source>
        <dbReference type="ARBA" id="ARBA00023204"/>
    </source>
</evidence>
<keyword evidence="10 15" id="KW-0234">DNA repair</keyword>
<evidence type="ECO:0000256" key="2">
    <source>
        <dbReference type="ARBA" id="ARBA00009409"/>
    </source>
</evidence>
<gene>
    <name evidence="15 18" type="primary">mutM</name>
    <name evidence="15" type="synonym">fpg</name>
    <name evidence="18" type="ORF">SK069_00130</name>
</gene>
<keyword evidence="9 15" id="KW-0238">DNA-binding</keyword>
<evidence type="ECO:0000256" key="12">
    <source>
        <dbReference type="ARBA" id="ARBA00023268"/>
    </source>
</evidence>
<dbReference type="CDD" id="cd08966">
    <property type="entry name" value="EcFpg-like_N"/>
    <property type="match status" value="1"/>
</dbReference>
<dbReference type="Pfam" id="PF01149">
    <property type="entry name" value="Fapy_DNA_glyco"/>
    <property type="match status" value="1"/>
</dbReference>